<evidence type="ECO:0008006" key="4">
    <source>
        <dbReference type="Google" id="ProtNLM"/>
    </source>
</evidence>
<dbReference type="InterPro" id="IPR025247">
    <property type="entry name" value="EcoRI-like_methylase"/>
</dbReference>
<feature type="region of interest" description="Disordered" evidence="1">
    <location>
        <begin position="115"/>
        <end position="140"/>
    </location>
</feature>
<gene>
    <name evidence="2" type="ORF">CQA66_00385</name>
</gene>
<dbReference type="AlphaFoldDB" id="A0A3D8J9V9"/>
<reference evidence="2 3" key="1">
    <citation type="submission" date="2018-04" db="EMBL/GenBank/DDBJ databases">
        <title>Novel Campyloabacter and Helicobacter Species and Strains.</title>
        <authorList>
            <person name="Mannion A.J."/>
            <person name="Shen Z."/>
            <person name="Fox J.G."/>
        </authorList>
    </citation>
    <scope>NUCLEOTIDE SEQUENCE [LARGE SCALE GENOMIC DNA]</scope>
    <source>
        <strain evidence="2 3">MIT 97-5075</strain>
    </source>
</reference>
<dbReference type="Pfam" id="PF13651">
    <property type="entry name" value="EcoRI_methylase"/>
    <property type="match status" value="1"/>
</dbReference>
<proteinExistence type="predicted"/>
<evidence type="ECO:0000313" key="2">
    <source>
        <dbReference type="EMBL" id="RDU73681.1"/>
    </source>
</evidence>
<protein>
    <recommendedName>
        <fullName evidence="4">Modification methylase</fullName>
    </recommendedName>
</protein>
<dbReference type="OrthoDB" id="9774673at2"/>
<comment type="caution">
    <text evidence="2">The sequence shown here is derived from an EMBL/GenBank/DDBJ whole genome shotgun (WGS) entry which is preliminary data.</text>
</comment>
<feature type="compositionally biased region" description="Basic and acidic residues" evidence="1">
    <location>
        <begin position="116"/>
        <end position="140"/>
    </location>
</feature>
<evidence type="ECO:0000313" key="3">
    <source>
        <dbReference type="Proteomes" id="UP000256424"/>
    </source>
</evidence>
<keyword evidence="3" id="KW-1185">Reference proteome</keyword>
<dbReference type="Proteomes" id="UP000256424">
    <property type="component" value="Unassembled WGS sequence"/>
</dbReference>
<dbReference type="EMBL" id="NXLW01000001">
    <property type="protein sequence ID" value="RDU73681.1"/>
    <property type="molecule type" value="Genomic_DNA"/>
</dbReference>
<name>A0A3D8J9V9_9HELI</name>
<evidence type="ECO:0000256" key="1">
    <source>
        <dbReference type="SAM" id="MobiDB-lite"/>
    </source>
</evidence>
<accession>A0A3D8J9V9</accession>
<organism evidence="2 3">
    <name type="scientific">Helicobacter aurati</name>
    <dbReference type="NCBI Taxonomy" id="137778"/>
    <lineage>
        <taxon>Bacteria</taxon>
        <taxon>Pseudomonadati</taxon>
        <taxon>Campylobacterota</taxon>
        <taxon>Epsilonproteobacteria</taxon>
        <taxon>Campylobacterales</taxon>
        <taxon>Helicobacteraceae</taxon>
        <taxon>Helicobacter</taxon>
    </lineage>
</organism>
<sequence length="140" mass="16656">MSRVNNTNLHEARVNKKDEFYTQLSDIENELKHYKQHFKDKIVLCNCDDPEYSNFHRYFRLNFLELGLKKLITTHYKGDGGASYANILTREMVEKDRDYINLSVFDKSVVCGSQTTKHETRNTKHETRNTKHETRNIARR</sequence>